<dbReference type="CDD" id="cd04186">
    <property type="entry name" value="GT_2_like_c"/>
    <property type="match status" value="1"/>
</dbReference>
<dbReference type="Pfam" id="PF00535">
    <property type="entry name" value="Glycos_transf_2"/>
    <property type="match status" value="1"/>
</dbReference>
<dbReference type="Proteomes" id="UP000812270">
    <property type="component" value="Unassembled WGS sequence"/>
</dbReference>
<keyword evidence="1" id="KW-1133">Transmembrane helix</keyword>
<keyword evidence="4" id="KW-1185">Reference proteome</keyword>
<keyword evidence="1" id="KW-0472">Membrane</keyword>
<evidence type="ECO:0000313" key="3">
    <source>
        <dbReference type="EMBL" id="MBV4359448.1"/>
    </source>
</evidence>
<evidence type="ECO:0000256" key="1">
    <source>
        <dbReference type="SAM" id="Phobius"/>
    </source>
</evidence>
<organism evidence="3 4">
    <name type="scientific">Pinibacter aurantiacus</name>
    <dbReference type="NCBI Taxonomy" id="2851599"/>
    <lineage>
        <taxon>Bacteria</taxon>
        <taxon>Pseudomonadati</taxon>
        <taxon>Bacteroidota</taxon>
        <taxon>Chitinophagia</taxon>
        <taxon>Chitinophagales</taxon>
        <taxon>Chitinophagaceae</taxon>
        <taxon>Pinibacter</taxon>
    </lineage>
</organism>
<dbReference type="EMBL" id="JAHSPG010000015">
    <property type="protein sequence ID" value="MBV4359448.1"/>
    <property type="molecule type" value="Genomic_DNA"/>
</dbReference>
<dbReference type="PANTHER" id="PTHR43179">
    <property type="entry name" value="RHAMNOSYLTRANSFERASE WBBL"/>
    <property type="match status" value="1"/>
</dbReference>
<gene>
    <name evidence="3" type="ORF">KTO63_19925</name>
</gene>
<sequence length="337" mass="38485">MTDLSIIFVNYKSAGLLIDCLDSIYKETTGTSFEIIVVDNNSEDNSQEKVTRLYPDLKWIQLDYNAGFARGNNAGIPHATGRNILLLNTDTIIQENALYKTVALFEAHKEYVACGVQLLNTDGTHQISGAHVMKGGLNTLLPLPYLGSFVRYWGYKLNAKIPSVTTVAAITDVDWVIGAFVMVRKDVLSRSGLLDPDFFMYAEEIEWCARLKKQGKLCLFEEPKVVHIGGGTSSDFYDEKEWNNGKNLWNRRGRQVIVSTQLRIRKEFGIGWFLVLTFFYAIDVPVFFFGLIIEKLFKGKKARYSWQNFIEYSKNIGVLLSYFFKMLGNKPYFYKVK</sequence>
<dbReference type="PANTHER" id="PTHR43179:SF7">
    <property type="entry name" value="RHAMNOSYLTRANSFERASE WBBL"/>
    <property type="match status" value="1"/>
</dbReference>
<reference evidence="3" key="1">
    <citation type="submission" date="2021-06" db="EMBL/GenBank/DDBJ databases">
        <authorList>
            <person name="Huq M.A."/>
        </authorList>
    </citation>
    <scope>NUCLEOTIDE SEQUENCE</scope>
    <source>
        <strain evidence="3">MAH-26</strain>
    </source>
</reference>
<name>A0A9E2W660_9BACT</name>
<dbReference type="AlphaFoldDB" id="A0A9E2W660"/>
<evidence type="ECO:0000259" key="2">
    <source>
        <dbReference type="Pfam" id="PF00535"/>
    </source>
</evidence>
<comment type="caution">
    <text evidence="3">The sequence shown here is derived from an EMBL/GenBank/DDBJ whole genome shotgun (WGS) entry which is preliminary data.</text>
</comment>
<accession>A0A9E2W660</accession>
<feature type="domain" description="Glycosyltransferase 2-like" evidence="2">
    <location>
        <begin position="5"/>
        <end position="133"/>
    </location>
</feature>
<dbReference type="RefSeq" id="WP_217793612.1">
    <property type="nucleotide sequence ID" value="NZ_JAHSPG010000015.1"/>
</dbReference>
<proteinExistence type="predicted"/>
<keyword evidence="1" id="KW-0812">Transmembrane</keyword>
<evidence type="ECO:0000313" key="4">
    <source>
        <dbReference type="Proteomes" id="UP000812270"/>
    </source>
</evidence>
<dbReference type="InterPro" id="IPR001173">
    <property type="entry name" value="Glyco_trans_2-like"/>
</dbReference>
<protein>
    <submittedName>
        <fullName evidence="3">Glycosyltransferase family 2 protein</fullName>
    </submittedName>
</protein>
<feature type="transmembrane region" description="Helical" evidence="1">
    <location>
        <begin position="270"/>
        <end position="293"/>
    </location>
</feature>